<dbReference type="InParanoid" id="A0A0C2SFB8"/>
<keyword evidence="2" id="KW-1185">Reference proteome</keyword>
<protein>
    <submittedName>
        <fullName evidence="1">Uncharacterized protein</fullName>
    </submittedName>
</protein>
<evidence type="ECO:0000313" key="2">
    <source>
        <dbReference type="Proteomes" id="UP000054549"/>
    </source>
</evidence>
<accession>A0A0C2SFB8</accession>
<proteinExistence type="predicted"/>
<dbReference type="Proteomes" id="UP000054549">
    <property type="component" value="Unassembled WGS sequence"/>
</dbReference>
<evidence type="ECO:0000313" key="1">
    <source>
        <dbReference type="EMBL" id="KIL61770.1"/>
    </source>
</evidence>
<name>A0A0C2SFB8_AMAMK</name>
<dbReference type="HOGENOM" id="CLU_1610323_0_0_1"/>
<organism evidence="1 2">
    <name type="scientific">Amanita muscaria (strain Koide BX008)</name>
    <dbReference type="NCBI Taxonomy" id="946122"/>
    <lineage>
        <taxon>Eukaryota</taxon>
        <taxon>Fungi</taxon>
        <taxon>Dikarya</taxon>
        <taxon>Basidiomycota</taxon>
        <taxon>Agaricomycotina</taxon>
        <taxon>Agaricomycetes</taxon>
        <taxon>Agaricomycetidae</taxon>
        <taxon>Agaricales</taxon>
        <taxon>Pluteineae</taxon>
        <taxon>Amanitaceae</taxon>
        <taxon>Amanita</taxon>
    </lineage>
</organism>
<dbReference type="EMBL" id="KN818280">
    <property type="protein sequence ID" value="KIL61770.1"/>
    <property type="molecule type" value="Genomic_DNA"/>
</dbReference>
<gene>
    <name evidence="1" type="ORF">M378DRAFT_179973</name>
</gene>
<dbReference type="AlphaFoldDB" id="A0A0C2SFB8"/>
<sequence length="165" mass="19256">MAWNGKQSLDQEDKELYNVQGLAKALHWTLQTLAAVGTQSDIFREIFHSLHSDLPRSISHNTLQSWATFIAARDDKARALVHEYDSLKCKVPYDLLMKWFLQKHSFILNCDNLLMELRLRYLNTFSDRGQMNEMFDEVLRGYMHTMASSGEPIIHYVVLARIYNC</sequence>
<reference evidence="1 2" key="1">
    <citation type="submission" date="2014-04" db="EMBL/GenBank/DDBJ databases">
        <title>Evolutionary Origins and Diversification of the Mycorrhizal Mutualists.</title>
        <authorList>
            <consortium name="DOE Joint Genome Institute"/>
            <consortium name="Mycorrhizal Genomics Consortium"/>
            <person name="Kohler A."/>
            <person name="Kuo A."/>
            <person name="Nagy L.G."/>
            <person name="Floudas D."/>
            <person name="Copeland A."/>
            <person name="Barry K.W."/>
            <person name="Cichocki N."/>
            <person name="Veneault-Fourrey C."/>
            <person name="LaButti K."/>
            <person name="Lindquist E.A."/>
            <person name="Lipzen A."/>
            <person name="Lundell T."/>
            <person name="Morin E."/>
            <person name="Murat C."/>
            <person name="Riley R."/>
            <person name="Ohm R."/>
            <person name="Sun H."/>
            <person name="Tunlid A."/>
            <person name="Henrissat B."/>
            <person name="Grigoriev I.V."/>
            <person name="Hibbett D.S."/>
            <person name="Martin F."/>
        </authorList>
    </citation>
    <scope>NUCLEOTIDE SEQUENCE [LARGE SCALE GENOMIC DNA]</scope>
    <source>
        <strain evidence="1 2">Koide BX008</strain>
    </source>
</reference>